<keyword evidence="3" id="KW-1185">Reference proteome</keyword>
<comment type="caution">
    <text evidence="2">The sequence shown here is derived from an EMBL/GenBank/DDBJ whole genome shotgun (WGS) entry which is preliminary data.</text>
</comment>
<protein>
    <submittedName>
        <fullName evidence="2">Uncharacterized protein</fullName>
    </submittedName>
</protein>
<evidence type="ECO:0000313" key="3">
    <source>
        <dbReference type="Proteomes" id="UP000657385"/>
    </source>
</evidence>
<gene>
    <name evidence="2" type="ORF">I2501_13790</name>
</gene>
<dbReference type="EMBL" id="JADPRT010000005">
    <property type="protein sequence ID" value="MBF9069091.1"/>
    <property type="molecule type" value="Genomic_DNA"/>
</dbReference>
<reference evidence="2" key="1">
    <citation type="submission" date="2020-11" db="EMBL/GenBank/DDBJ databases">
        <title>Isolation and identification of active actinomycetes.</title>
        <authorList>
            <person name="Yu B."/>
        </authorList>
    </citation>
    <scope>NUCLEOTIDE SEQUENCE</scope>
    <source>
        <strain evidence="2">NEAU-YB345</strain>
    </source>
</reference>
<dbReference type="Proteomes" id="UP000657385">
    <property type="component" value="Unassembled WGS sequence"/>
</dbReference>
<dbReference type="RefSeq" id="WP_196194263.1">
    <property type="nucleotide sequence ID" value="NZ_JADPRT010000005.1"/>
</dbReference>
<dbReference type="AlphaFoldDB" id="A0A931B4Z6"/>
<sequence length="119" mass="12640">MKVHLTRDSVAMGDDADAPHGATRDLPAEMSAGEAITSVVKSDYLASIAGGKASWVLTCAGSSIAVVAQQWERPRFITPQGVSLSSLAVEDGSIHWHFRYLAQRDPGVIFEELKAASAT</sequence>
<name>A0A931B4Z6_9ACTN</name>
<feature type="region of interest" description="Disordered" evidence="1">
    <location>
        <begin position="1"/>
        <end position="25"/>
    </location>
</feature>
<evidence type="ECO:0000256" key="1">
    <source>
        <dbReference type="SAM" id="MobiDB-lite"/>
    </source>
</evidence>
<organism evidence="2 3">
    <name type="scientific">Streptacidiphilus fuscans</name>
    <dbReference type="NCBI Taxonomy" id="2789292"/>
    <lineage>
        <taxon>Bacteria</taxon>
        <taxon>Bacillati</taxon>
        <taxon>Actinomycetota</taxon>
        <taxon>Actinomycetes</taxon>
        <taxon>Kitasatosporales</taxon>
        <taxon>Streptomycetaceae</taxon>
        <taxon>Streptacidiphilus</taxon>
    </lineage>
</organism>
<proteinExistence type="predicted"/>
<evidence type="ECO:0000313" key="2">
    <source>
        <dbReference type="EMBL" id="MBF9069091.1"/>
    </source>
</evidence>
<accession>A0A931B4Z6</accession>